<name>A0A955LG90_UNCKA</name>
<evidence type="ECO:0000256" key="6">
    <source>
        <dbReference type="ARBA" id="ARBA00035172"/>
    </source>
</evidence>
<dbReference type="InterPro" id="IPR035566">
    <property type="entry name" value="Ribosomal_protein_bL20_C"/>
</dbReference>
<evidence type="ECO:0000256" key="4">
    <source>
        <dbReference type="ARBA" id="ARBA00022980"/>
    </source>
</evidence>
<comment type="caution">
    <text evidence="9">The sequence shown here is derived from an EMBL/GenBank/DDBJ whole genome shotgun (WGS) entry which is preliminary data.</text>
</comment>
<dbReference type="Pfam" id="PF00453">
    <property type="entry name" value="Ribosomal_L20"/>
    <property type="match status" value="1"/>
</dbReference>
<proteinExistence type="inferred from homology"/>
<dbReference type="NCBIfam" id="TIGR01032">
    <property type="entry name" value="rplT_bact"/>
    <property type="match status" value="1"/>
</dbReference>
<dbReference type="SUPFAM" id="SSF74731">
    <property type="entry name" value="Ribosomal protein L20"/>
    <property type="match status" value="1"/>
</dbReference>
<gene>
    <name evidence="7 9" type="primary">rplT</name>
    <name evidence="9" type="ORF">KC571_01550</name>
</gene>
<dbReference type="GO" id="GO:1990904">
    <property type="term" value="C:ribonucleoprotein complex"/>
    <property type="evidence" value="ECO:0007669"/>
    <property type="project" value="UniProtKB-KW"/>
</dbReference>
<comment type="similarity">
    <text evidence="1 7 8">Belongs to the bacterial ribosomal protein bL20 family.</text>
</comment>
<dbReference type="InterPro" id="IPR049946">
    <property type="entry name" value="RIBOSOMAL_L20_CS"/>
</dbReference>
<dbReference type="FunFam" id="1.10.1900.20:FF:000001">
    <property type="entry name" value="50S ribosomal protein L20"/>
    <property type="match status" value="1"/>
</dbReference>
<evidence type="ECO:0000256" key="1">
    <source>
        <dbReference type="ARBA" id="ARBA00007698"/>
    </source>
</evidence>
<keyword evidence="5 7" id="KW-0687">Ribonucleoprotein</keyword>
<dbReference type="PANTHER" id="PTHR10986">
    <property type="entry name" value="39S RIBOSOMAL PROTEIN L20"/>
    <property type="match status" value="1"/>
</dbReference>
<evidence type="ECO:0000313" key="9">
    <source>
        <dbReference type="EMBL" id="MCA9390062.1"/>
    </source>
</evidence>
<evidence type="ECO:0000256" key="3">
    <source>
        <dbReference type="ARBA" id="ARBA00022884"/>
    </source>
</evidence>
<organism evidence="9 10">
    <name type="scientific">candidate division WWE3 bacterium</name>
    <dbReference type="NCBI Taxonomy" id="2053526"/>
    <lineage>
        <taxon>Bacteria</taxon>
        <taxon>Katanobacteria</taxon>
    </lineage>
</organism>
<dbReference type="GO" id="GO:0003735">
    <property type="term" value="F:structural constituent of ribosome"/>
    <property type="evidence" value="ECO:0007669"/>
    <property type="project" value="InterPro"/>
</dbReference>
<dbReference type="AlphaFoldDB" id="A0A955LG90"/>
<evidence type="ECO:0000313" key="10">
    <source>
        <dbReference type="Proteomes" id="UP000701698"/>
    </source>
</evidence>
<evidence type="ECO:0000256" key="2">
    <source>
        <dbReference type="ARBA" id="ARBA00022730"/>
    </source>
</evidence>
<dbReference type="Gene3D" id="6.10.160.10">
    <property type="match status" value="1"/>
</dbReference>
<dbReference type="Gene3D" id="1.10.1900.20">
    <property type="entry name" value="Ribosomal protein L20"/>
    <property type="match status" value="1"/>
</dbReference>
<reference evidence="9" key="2">
    <citation type="journal article" date="2021" name="Microbiome">
        <title>Successional dynamics and alternative stable states in a saline activated sludge microbial community over 9 years.</title>
        <authorList>
            <person name="Wang Y."/>
            <person name="Ye J."/>
            <person name="Ju F."/>
            <person name="Liu L."/>
            <person name="Boyd J.A."/>
            <person name="Deng Y."/>
            <person name="Parks D.H."/>
            <person name="Jiang X."/>
            <person name="Yin X."/>
            <person name="Woodcroft B.J."/>
            <person name="Tyson G.W."/>
            <person name="Hugenholtz P."/>
            <person name="Polz M.F."/>
            <person name="Zhang T."/>
        </authorList>
    </citation>
    <scope>NUCLEOTIDE SEQUENCE</scope>
    <source>
        <strain evidence="9">HKST-UBA01</strain>
    </source>
</reference>
<protein>
    <recommendedName>
        <fullName evidence="6 7">Large ribosomal subunit protein bL20</fullName>
    </recommendedName>
</protein>
<dbReference type="CDD" id="cd07026">
    <property type="entry name" value="Ribosomal_L20"/>
    <property type="match status" value="1"/>
</dbReference>
<dbReference type="GO" id="GO:0000027">
    <property type="term" value="P:ribosomal large subunit assembly"/>
    <property type="evidence" value="ECO:0007669"/>
    <property type="project" value="UniProtKB-UniRule"/>
</dbReference>
<dbReference type="PRINTS" id="PR00062">
    <property type="entry name" value="RIBOSOMALL20"/>
</dbReference>
<sequence length="115" mass="13551">MRVKTGIVRRKRHNKIKKMAKGFRGHRRRSVRGAKEGILHALKHSYVNRKQKKRTMRRLWITRINAGLKARGHSYRDFIHNLTASPLELDRKVLSKIAMHDPSTFDTIVDKVMNK</sequence>
<comment type="function">
    <text evidence="7 8">Binds directly to 23S ribosomal RNA and is necessary for the in vitro assembly process of the 50S ribosomal subunit. It is not involved in the protein synthesizing functions of that subunit.</text>
</comment>
<evidence type="ECO:0000256" key="5">
    <source>
        <dbReference type="ARBA" id="ARBA00023274"/>
    </source>
</evidence>
<dbReference type="EMBL" id="JAGQKX010000026">
    <property type="protein sequence ID" value="MCA9390062.1"/>
    <property type="molecule type" value="Genomic_DNA"/>
</dbReference>
<dbReference type="GO" id="GO:0005840">
    <property type="term" value="C:ribosome"/>
    <property type="evidence" value="ECO:0007669"/>
    <property type="project" value="UniProtKB-KW"/>
</dbReference>
<dbReference type="InterPro" id="IPR005813">
    <property type="entry name" value="Ribosomal_bL20"/>
</dbReference>
<dbReference type="GO" id="GO:0019843">
    <property type="term" value="F:rRNA binding"/>
    <property type="evidence" value="ECO:0007669"/>
    <property type="project" value="UniProtKB-UniRule"/>
</dbReference>
<dbReference type="HAMAP" id="MF_00382">
    <property type="entry name" value="Ribosomal_bL20"/>
    <property type="match status" value="1"/>
</dbReference>
<dbReference type="Proteomes" id="UP000701698">
    <property type="component" value="Unassembled WGS sequence"/>
</dbReference>
<evidence type="ECO:0000256" key="7">
    <source>
        <dbReference type="HAMAP-Rule" id="MF_00382"/>
    </source>
</evidence>
<keyword evidence="4 7" id="KW-0689">Ribosomal protein</keyword>
<reference evidence="9" key="1">
    <citation type="submission" date="2020-04" db="EMBL/GenBank/DDBJ databases">
        <authorList>
            <person name="Zhang T."/>
        </authorList>
    </citation>
    <scope>NUCLEOTIDE SEQUENCE</scope>
    <source>
        <strain evidence="9">HKST-UBA01</strain>
    </source>
</reference>
<dbReference type="GO" id="GO:0006412">
    <property type="term" value="P:translation"/>
    <property type="evidence" value="ECO:0007669"/>
    <property type="project" value="InterPro"/>
</dbReference>
<keyword evidence="2 7" id="KW-0699">rRNA-binding</keyword>
<dbReference type="PROSITE" id="PS00937">
    <property type="entry name" value="RIBOSOMAL_L20"/>
    <property type="match status" value="1"/>
</dbReference>
<evidence type="ECO:0000256" key="8">
    <source>
        <dbReference type="RuleBase" id="RU000560"/>
    </source>
</evidence>
<keyword evidence="3 7" id="KW-0694">RNA-binding</keyword>
<accession>A0A955LG90</accession>